<comment type="caution">
    <text evidence="1">The sequence shown here is derived from an EMBL/GenBank/DDBJ whole genome shotgun (WGS) entry which is preliminary data.</text>
</comment>
<sequence length="197" mass="21435">MLHLQCLADLDVACFLLVGGGGDERLNVPDVFPVDVAQRAVLGHHALRCITRLRAQAGHHAVRRCVDKGGEDIKGQAARLCPVARLPGEVADLPAHRGKYADGNRGRDDALGGKIASLPGCALRLRGQGKEAQGQKRCQAKREYLVWNAHMLNSFYSTLFSASTMLTDLNFAPRMLLTRKAKTIVMPRVYSQLAGPI</sequence>
<protein>
    <submittedName>
        <fullName evidence="1">Uncharacterized protein</fullName>
    </submittedName>
</protein>
<evidence type="ECO:0000313" key="1">
    <source>
        <dbReference type="EMBL" id="MPM84614.1"/>
    </source>
</evidence>
<dbReference type="AlphaFoldDB" id="A0A645D5M1"/>
<dbReference type="EMBL" id="VSSQ01033114">
    <property type="protein sequence ID" value="MPM84614.1"/>
    <property type="molecule type" value="Genomic_DNA"/>
</dbReference>
<reference evidence="1" key="1">
    <citation type="submission" date="2019-08" db="EMBL/GenBank/DDBJ databases">
        <authorList>
            <person name="Kucharzyk K."/>
            <person name="Murdoch R.W."/>
            <person name="Higgins S."/>
            <person name="Loffler F."/>
        </authorList>
    </citation>
    <scope>NUCLEOTIDE SEQUENCE</scope>
</reference>
<gene>
    <name evidence="1" type="ORF">SDC9_131687</name>
</gene>
<proteinExistence type="predicted"/>
<accession>A0A645D5M1</accession>
<name>A0A645D5M1_9ZZZZ</name>
<organism evidence="1">
    <name type="scientific">bioreactor metagenome</name>
    <dbReference type="NCBI Taxonomy" id="1076179"/>
    <lineage>
        <taxon>unclassified sequences</taxon>
        <taxon>metagenomes</taxon>
        <taxon>ecological metagenomes</taxon>
    </lineage>
</organism>